<proteinExistence type="predicted"/>
<dbReference type="SUPFAM" id="SSF46689">
    <property type="entry name" value="Homeodomain-like"/>
    <property type="match status" value="1"/>
</dbReference>
<sequence length="265" mass="28772">MTSDDKRTRITTTRLSGRRAALKRIIATAPSERRAATQSLLLESGKRLIIDKGLGATSVGDICTDAGFTRGAFYSNFADMDHFVERLAQEQWTQILTYVHTTVDEVLTARGDDHPLSDTEVENAIAPLAESLLTAMPISRDFYMLQSELATYTARAPEKTSALRTGYEAFTASLCGLLISGLKAIGRETIPAPEDVTALIIAAGERSMRAALTKGEDGLTALLERVLPTLLVRLSAPIADSHDSREARLDEMNEDGTRSQNEEGG</sequence>
<evidence type="ECO:0000256" key="3">
    <source>
        <dbReference type="SAM" id="MobiDB-lite"/>
    </source>
</evidence>
<comment type="caution">
    <text evidence="5">The sequence shown here is derived from an EMBL/GenBank/DDBJ whole genome shotgun (WGS) entry which is preliminary data.</text>
</comment>
<dbReference type="PROSITE" id="PS50977">
    <property type="entry name" value="HTH_TETR_2"/>
    <property type="match status" value="1"/>
</dbReference>
<evidence type="ECO:0000313" key="6">
    <source>
        <dbReference type="Proteomes" id="UP000617426"/>
    </source>
</evidence>
<feature type="region of interest" description="Disordered" evidence="3">
    <location>
        <begin position="242"/>
        <end position="265"/>
    </location>
</feature>
<dbReference type="Pfam" id="PF00440">
    <property type="entry name" value="TetR_N"/>
    <property type="match status" value="1"/>
</dbReference>
<dbReference type="Proteomes" id="UP000617426">
    <property type="component" value="Unassembled WGS sequence"/>
</dbReference>
<feature type="domain" description="HTH tetR-type" evidence="4">
    <location>
        <begin position="35"/>
        <end position="95"/>
    </location>
</feature>
<dbReference type="RefSeq" id="WP_184454257.1">
    <property type="nucleotide sequence ID" value="NZ_JACHMK010000001.1"/>
</dbReference>
<reference evidence="5" key="1">
    <citation type="submission" date="2020-08" db="EMBL/GenBank/DDBJ databases">
        <title>Sequencing the genomes of 1000 actinobacteria strains.</title>
        <authorList>
            <person name="Klenk H.-P."/>
        </authorList>
    </citation>
    <scope>NUCLEOTIDE SEQUENCE</scope>
    <source>
        <strain evidence="5">DSM 10695</strain>
    </source>
</reference>
<dbReference type="AlphaFoldDB" id="A0A923IY68"/>
<evidence type="ECO:0000313" key="5">
    <source>
        <dbReference type="EMBL" id="MBB6335722.1"/>
    </source>
</evidence>
<dbReference type="EMBL" id="JACHMK010000001">
    <property type="protein sequence ID" value="MBB6335722.1"/>
    <property type="molecule type" value="Genomic_DNA"/>
</dbReference>
<keyword evidence="6" id="KW-1185">Reference proteome</keyword>
<evidence type="ECO:0000259" key="4">
    <source>
        <dbReference type="PROSITE" id="PS50977"/>
    </source>
</evidence>
<dbReference type="Gene3D" id="1.10.357.10">
    <property type="entry name" value="Tetracycline Repressor, domain 2"/>
    <property type="match status" value="1"/>
</dbReference>
<dbReference type="InterPro" id="IPR009057">
    <property type="entry name" value="Homeodomain-like_sf"/>
</dbReference>
<feature type="DNA-binding region" description="H-T-H motif" evidence="2">
    <location>
        <begin position="58"/>
        <end position="77"/>
    </location>
</feature>
<organism evidence="5 6">
    <name type="scientific">Schaalia hyovaginalis</name>
    <dbReference type="NCBI Taxonomy" id="29316"/>
    <lineage>
        <taxon>Bacteria</taxon>
        <taxon>Bacillati</taxon>
        <taxon>Actinomycetota</taxon>
        <taxon>Actinomycetes</taxon>
        <taxon>Actinomycetales</taxon>
        <taxon>Actinomycetaceae</taxon>
        <taxon>Schaalia</taxon>
    </lineage>
</organism>
<accession>A0A923IY68</accession>
<keyword evidence="1 2" id="KW-0238">DNA-binding</keyword>
<dbReference type="InterPro" id="IPR001647">
    <property type="entry name" value="HTH_TetR"/>
</dbReference>
<dbReference type="GO" id="GO:0003677">
    <property type="term" value="F:DNA binding"/>
    <property type="evidence" value="ECO:0007669"/>
    <property type="project" value="UniProtKB-UniRule"/>
</dbReference>
<gene>
    <name evidence="5" type="ORF">HD592_002287</name>
</gene>
<protein>
    <submittedName>
        <fullName evidence="5">AcrR family transcriptional regulator</fullName>
    </submittedName>
</protein>
<evidence type="ECO:0000256" key="1">
    <source>
        <dbReference type="ARBA" id="ARBA00023125"/>
    </source>
</evidence>
<evidence type="ECO:0000256" key="2">
    <source>
        <dbReference type="PROSITE-ProRule" id="PRU00335"/>
    </source>
</evidence>
<name>A0A923IY68_9ACTO</name>